<comment type="similarity">
    <text evidence="8">Belongs to the NqrDE/RnfAE family.</text>
</comment>
<evidence type="ECO:0000256" key="3">
    <source>
        <dbReference type="ARBA" id="ARBA00022692"/>
    </source>
</evidence>
<dbReference type="Pfam" id="PF02508">
    <property type="entry name" value="Rnf-Nqr"/>
    <property type="match status" value="1"/>
</dbReference>
<dbReference type="PANTHER" id="PTHR30586:SF0">
    <property type="entry name" value="ION-TRANSLOCATING OXIDOREDUCTASE COMPLEX SUBUNIT E"/>
    <property type="match status" value="1"/>
</dbReference>
<dbReference type="AlphaFoldDB" id="A0A1V5SM88"/>
<name>A0A1V5SM88_9BACT</name>
<dbReference type="GO" id="GO:0012505">
    <property type="term" value="C:endomembrane system"/>
    <property type="evidence" value="ECO:0007669"/>
    <property type="project" value="UniProtKB-SubCell"/>
</dbReference>
<keyword evidence="5 8" id="KW-0249">Electron transport</keyword>
<evidence type="ECO:0000256" key="4">
    <source>
        <dbReference type="ARBA" id="ARBA00022967"/>
    </source>
</evidence>
<comment type="subunit">
    <text evidence="8">The complex is composed of six subunits: RnfA, RnfB, RnfC, RnfD, RnfE and RnfG.</text>
</comment>
<dbReference type="GO" id="GO:0022900">
    <property type="term" value="P:electron transport chain"/>
    <property type="evidence" value="ECO:0007669"/>
    <property type="project" value="UniProtKB-UniRule"/>
</dbReference>
<dbReference type="InterPro" id="IPR010968">
    <property type="entry name" value="RnfE"/>
</dbReference>
<dbReference type="InterPro" id="IPR003667">
    <property type="entry name" value="NqrDE/RnfAE"/>
</dbReference>
<accession>A0A1V5SM88</accession>
<dbReference type="NCBIfam" id="TIGR01948">
    <property type="entry name" value="rnfE"/>
    <property type="match status" value="1"/>
</dbReference>
<keyword evidence="3 8" id="KW-0812">Transmembrane</keyword>
<feature type="transmembrane region" description="Helical" evidence="8">
    <location>
        <begin position="167"/>
        <end position="189"/>
    </location>
</feature>
<evidence type="ECO:0000256" key="8">
    <source>
        <dbReference type="HAMAP-Rule" id="MF_00478"/>
    </source>
</evidence>
<evidence type="ECO:0000256" key="5">
    <source>
        <dbReference type="ARBA" id="ARBA00022982"/>
    </source>
</evidence>
<evidence type="ECO:0000256" key="2">
    <source>
        <dbReference type="ARBA" id="ARBA00022448"/>
    </source>
</evidence>
<dbReference type="EC" id="7.-.-.-" evidence="8"/>
<evidence type="ECO:0000256" key="7">
    <source>
        <dbReference type="ARBA" id="ARBA00023136"/>
    </source>
</evidence>
<dbReference type="GO" id="GO:0005886">
    <property type="term" value="C:plasma membrane"/>
    <property type="evidence" value="ECO:0007669"/>
    <property type="project" value="UniProtKB-SubCell"/>
</dbReference>
<sequence length="199" mass="21763">MKQFWFYFKNGIIGENPVLRLMIGLCSVLAVSVKVENCLAMGAAVIFVLTCSSIVISILRKVIPDQVRIPIFIVVISTFTTIVDLVMKAYLPPLSKAMGVFIPLIVVNCIIMARAEAFASRKPLLPSIADALGMGIGYTLVITAIGVVRELFGYGSILSVPLLPETYQNMMFMILPPGAFLLIGIYIGVLNHLSRRVNK</sequence>
<evidence type="ECO:0000256" key="6">
    <source>
        <dbReference type="ARBA" id="ARBA00022989"/>
    </source>
</evidence>
<feature type="transmembrane region" description="Helical" evidence="8">
    <location>
        <begin position="39"/>
        <end position="59"/>
    </location>
</feature>
<dbReference type="PIRSF" id="PIRSF006102">
    <property type="entry name" value="NQR_DE"/>
    <property type="match status" value="1"/>
</dbReference>
<dbReference type="NCBIfam" id="NF009070">
    <property type="entry name" value="PRK12405.1"/>
    <property type="match status" value="1"/>
</dbReference>
<keyword evidence="6 8" id="KW-1133">Transmembrane helix</keyword>
<keyword evidence="2 8" id="KW-0813">Transport</keyword>
<proteinExistence type="inferred from homology"/>
<feature type="transmembrane region" description="Helical" evidence="8">
    <location>
        <begin position="71"/>
        <end position="91"/>
    </location>
</feature>
<evidence type="ECO:0000256" key="1">
    <source>
        <dbReference type="ARBA" id="ARBA00004127"/>
    </source>
</evidence>
<protein>
    <recommendedName>
        <fullName evidence="8">Ion-translocating oxidoreductase complex subunit E</fullName>
        <ecNumber evidence="8">7.-.-.-</ecNumber>
    </recommendedName>
    <alternativeName>
        <fullName evidence="8">Rnf electron transport complex subunit E</fullName>
    </alternativeName>
</protein>
<feature type="transmembrane region" description="Helical" evidence="8">
    <location>
        <begin position="127"/>
        <end position="147"/>
    </location>
</feature>
<comment type="function">
    <text evidence="8">Part of a membrane-bound complex that couples electron transfer with translocation of ions across the membrane.</text>
</comment>
<feature type="transmembrane region" description="Helical" evidence="8">
    <location>
        <begin position="97"/>
        <end position="115"/>
    </location>
</feature>
<comment type="caution">
    <text evidence="9">The sequence shown here is derived from an EMBL/GenBank/DDBJ whole genome shotgun (WGS) entry which is preliminary data.</text>
</comment>
<dbReference type="Proteomes" id="UP000485569">
    <property type="component" value="Unassembled WGS sequence"/>
</dbReference>
<organism evidence="9">
    <name type="scientific">Candidatus Atribacter allofermentans</name>
    <dbReference type="NCBI Taxonomy" id="1852833"/>
    <lineage>
        <taxon>Bacteria</taxon>
        <taxon>Pseudomonadati</taxon>
        <taxon>Atribacterota</taxon>
        <taxon>Atribacteria</taxon>
        <taxon>Atribacterales</taxon>
        <taxon>Atribacteraceae</taxon>
        <taxon>Atribacter</taxon>
    </lineage>
</organism>
<keyword evidence="8" id="KW-1003">Cell membrane</keyword>
<gene>
    <name evidence="9" type="primary">rnfE_2</name>
    <name evidence="8" type="synonym">rnfE</name>
    <name evidence="9" type="ORF">BWY41_01654</name>
</gene>
<dbReference type="HAMAP" id="MF_00478">
    <property type="entry name" value="RsxE_RnfE"/>
    <property type="match status" value="1"/>
</dbReference>
<dbReference type="PANTHER" id="PTHR30586">
    <property type="entry name" value="ELECTRON TRANSPORT COMPLEX PROTEIN RNFE"/>
    <property type="match status" value="1"/>
</dbReference>
<reference evidence="9" key="1">
    <citation type="submission" date="2017-02" db="EMBL/GenBank/DDBJ databases">
        <title>Delving into the versatile metabolic prowess of the omnipresent phylum Bacteroidetes.</title>
        <authorList>
            <person name="Nobu M.K."/>
            <person name="Mei R."/>
            <person name="Narihiro T."/>
            <person name="Kuroda K."/>
            <person name="Liu W.-T."/>
        </authorList>
    </citation>
    <scope>NUCLEOTIDE SEQUENCE</scope>
    <source>
        <strain evidence="9">ADurb.Bin276</strain>
    </source>
</reference>
<evidence type="ECO:0000313" key="9">
    <source>
        <dbReference type="EMBL" id="OQA55424.1"/>
    </source>
</evidence>
<dbReference type="EMBL" id="MWBQ01000159">
    <property type="protein sequence ID" value="OQA55424.1"/>
    <property type="molecule type" value="Genomic_DNA"/>
</dbReference>
<keyword evidence="4 8" id="KW-1278">Translocase</keyword>
<comment type="subcellular location">
    <subcellularLocation>
        <location evidence="8">Cell membrane</location>
        <topology evidence="8">Multi-pass membrane protein</topology>
    </subcellularLocation>
    <subcellularLocation>
        <location evidence="1">Endomembrane system</location>
        <topology evidence="1">Multi-pass membrane protein</topology>
    </subcellularLocation>
</comment>
<keyword evidence="7 8" id="KW-0472">Membrane</keyword>